<evidence type="ECO:0000313" key="2">
    <source>
        <dbReference type="Proteomes" id="UP000660021"/>
    </source>
</evidence>
<name>A0ABR7HW57_9FIRM</name>
<keyword evidence="1" id="KW-0012">Acyltransferase</keyword>
<proteinExistence type="predicted"/>
<dbReference type="NCBIfam" id="NF006081">
    <property type="entry name" value="PRK08227.1"/>
    <property type="match status" value="1"/>
</dbReference>
<sequence>MADNIGNKAAHDYHLDTPVALDGFFVKGATHSDWGMQNRLARLFNPKSGNTVMLAFDHGYIMGPTAGLERIDLVIPPLIPYVDVLMGTKGVIRSCISPAARVAKCVRVTYDTTVLFDEMSNGGGIACDIENAIRMNADCMAVQTFLGAPGESRSLELLARTADAGTKYGIPTLGVVAVGKQMERTEKFFQLATRVLAENGANIVKSYYCEGFERVAAACPVPIVIAGGKKLPELEALEMAYRAIQEGAHGVDMGRNIFQSDCPAGMTQAIGAVVHQGSTPKEAFQVYEAVKNGEI</sequence>
<dbReference type="SMART" id="SM01133">
    <property type="entry name" value="DeoC"/>
    <property type="match status" value="1"/>
</dbReference>
<dbReference type="EMBL" id="JACOPR010000009">
    <property type="protein sequence ID" value="MBC5731757.1"/>
    <property type="molecule type" value="Genomic_DNA"/>
</dbReference>
<keyword evidence="2" id="KW-1185">Reference proteome</keyword>
<protein>
    <submittedName>
        <fullName evidence="1">3-hydroxy-5-phosphonooxypentane-2,4-dione thiolase</fullName>
        <ecNumber evidence="1">2.3.1.245</ecNumber>
    </submittedName>
</protein>
<dbReference type="GO" id="GO:0016746">
    <property type="term" value="F:acyltransferase activity"/>
    <property type="evidence" value="ECO:0007669"/>
    <property type="project" value="UniProtKB-KW"/>
</dbReference>
<dbReference type="RefSeq" id="WP_186964214.1">
    <property type="nucleotide sequence ID" value="NZ_JACOPR010000009.1"/>
</dbReference>
<dbReference type="PANTHER" id="PTHR47916">
    <property type="entry name" value="FRUCTOSE-BISPHOSPHATE ALDOLASE CLASS 1"/>
    <property type="match status" value="1"/>
</dbReference>
<reference evidence="1 2" key="1">
    <citation type="submission" date="2020-08" db="EMBL/GenBank/DDBJ databases">
        <title>Genome public.</title>
        <authorList>
            <person name="Liu C."/>
            <person name="Sun Q."/>
        </authorList>
    </citation>
    <scope>NUCLEOTIDE SEQUENCE [LARGE SCALE GENOMIC DNA]</scope>
    <source>
        <strain evidence="1 2">New-38</strain>
    </source>
</reference>
<dbReference type="InterPro" id="IPR002915">
    <property type="entry name" value="DeoC/FbaB/LacD_aldolase"/>
</dbReference>
<dbReference type="Pfam" id="PF01791">
    <property type="entry name" value="DeoC"/>
    <property type="match status" value="1"/>
</dbReference>
<dbReference type="PANTHER" id="PTHR47916:SF1">
    <property type="entry name" value="3-HYDROXY-5-PHOSPHONOOXYPENTANE-2,4-DIONE THIOLASE"/>
    <property type="match status" value="1"/>
</dbReference>
<comment type="caution">
    <text evidence="1">The sequence shown here is derived from an EMBL/GenBank/DDBJ whole genome shotgun (WGS) entry which is preliminary data.</text>
</comment>
<dbReference type="EC" id="2.3.1.245" evidence="1"/>
<dbReference type="InterPro" id="IPR013785">
    <property type="entry name" value="Aldolase_TIM"/>
</dbReference>
<dbReference type="SUPFAM" id="SSF51569">
    <property type="entry name" value="Aldolase"/>
    <property type="match status" value="1"/>
</dbReference>
<dbReference type="Gene3D" id="3.20.20.70">
    <property type="entry name" value="Aldolase class I"/>
    <property type="match status" value="1"/>
</dbReference>
<organism evidence="1 2">
    <name type="scientific">Pseudoflavonifractor hominis</name>
    <dbReference type="NCBI Taxonomy" id="2763059"/>
    <lineage>
        <taxon>Bacteria</taxon>
        <taxon>Bacillati</taxon>
        <taxon>Bacillota</taxon>
        <taxon>Clostridia</taxon>
        <taxon>Eubacteriales</taxon>
        <taxon>Oscillospiraceae</taxon>
        <taxon>Pseudoflavonifractor</taxon>
    </lineage>
</organism>
<dbReference type="PIRSF" id="PIRSF038992">
    <property type="entry name" value="Aldolase_Ia"/>
    <property type="match status" value="1"/>
</dbReference>
<evidence type="ECO:0000313" key="1">
    <source>
        <dbReference type="EMBL" id="MBC5731757.1"/>
    </source>
</evidence>
<dbReference type="InterPro" id="IPR050456">
    <property type="entry name" value="DeoC/FbaB_aldolase"/>
</dbReference>
<dbReference type="InterPro" id="IPR041720">
    <property type="entry name" value="FbaB-like"/>
</dbReference>
<dbReference type="Proteomes" id="UP000660021">
    <property type="component" value="Unassembled WGS sequence"/>
</dbReference>
<gene>
    <name evidence="1" type="primary">lsrF</name>
    <name evidence="1" type="ORF">H8S34_13100</name>
</gene>
<accession>A0ABR7HW57</accession>
<keyword evidence="1" id="KW-0808">Transferase</keyword>